<dbReference type="Pfam" id="PF03176">
    <property type="entry name" value="MMPL"/>
    <property type="match status" value="2"/>
</dbReference>
<dbReference type="PANTHER" id="PTHR33406:SF13">
    <property type="entry name" value="MEMBRANE PROTEIN YDFJ"/>
    <property type="match status" value="1"/>
</dbReference>
<keyword evidence="2" id="KW-1003">Cell membrane</keyword>
<dbReference type="SUPFAM" id="SSF82866">
    <property type="entry name" value="Multidrug efflux transporter AcrB transmembrane domain"/>
    <property type="match status" value="2"/>
</dbReference>
<dbReference type="AlphaFoldDB" id="A0A2C8YRD5"/>
<dbReference type="OrthoDB" id="7051771at2"/>
<proteinExistence type="predicted"/>
<dbReference type="InterPro" id="IPR050545">
    <property type="entry name" value="Mycobact_MmpL"/>
</dbReference>
<evidence type="ECO:0000256" key="3">
    <source>
        <dbReference type="ARBA" id="ARBA00022692"/>
    </source>
</evidence>
<dbReference type="InterPro" id="IPR000731">
    <property type="entry name" value="SSD"/>
</dbReference>
<dbReference type="Proteomes" id="UP000219440">
    <property type="component" value="Unassembled WGS sequence"/>
</dbReference>
<dbReference type="InterPro" id="IPR004869">
    <property type="entry name" value="MMPL_dom"/>
</dbReference>
<gene>
    <name evidence="7" type="ORF">SAMN06296378_0513</name>
</gene>
<reference evidence="7 8" key="1">
    <citation type="submission" date="2017-09" db="EMBL/GenBank/DDBJ databases">
        <authorList>
            <person name="Ehlers B."/>
            <person name="Leendertz F.H."/>
        </authorList>
    </citation>
    <scope>NUCLEOTIDE SEQUENCE [LARGE SCALE GENOMIC DNA]</scope>
    <source>
        <strain evidence="7 8">CGMCC 1.05381</strain>
    </source>
</reference>
<keyword evidence="8" id="KW-1185">Reference proteome</keyword>
<evidence type="ECO:0000259" key="6">
    <source>
        <dbReference type="PROSITE" id="PS50156"/>
    </source>
</evidence>
<evidence type="ECO:0000313" key="8">
    <source>
        <dbReference type="Proteomes" id="UP000219440"/>
    </source>
</evidence>
<organism evidence="7 8">
    <name type="scientific">Salinibacterium xinjiangense</name>
    <dbReference type="NCBI Taxonomy" id="386302"/>
    <lineage>
        <taxon>Bacteria</taxon>
        <taxon>Bacillati</taxon>
        <taxon>Actinomycetota</taxon>
        <taxon>Actinomycetes</taxon>
        <taxon>Micrococcales</taxon>
        <taxon>Microbacteriaceae</taxon>
        <taxon>Salinibacterium</taxon>
    </lineage>
</organism>
<dbReference type="PROSITE" id="PS50156">
    <property type="entry name" value="SSD"/>
    <property type="match status" value="1"/>
</dbReference>
<evidence type="ECO:0000313" key="7">
    <source>
        <dbReference type="EMBL" id="SOE53164.1"/>
    </source>
</evidence>
<evidence type="ECO:0000256" key="4">
    <source>
        <dbReference type="ARBA" id="ARBA00022989"/>
    </source>
</evidence>
<evidence type="ECO:0000256" key="5">
    <source>
        <dbReference type="ARBA" id="ARBA00023136"/>
    </source>
</evidence>
<dbReference type="PANTHER" id="PTHR33406">
    <property type="entry name" value="MEMBRANE PROTEIN MJ1562-RELATED"/>
    <property type="match status" value="1"/>
</dbReference>
<sequence length="975" mass="101781">MATLLYRLGRFAYRRPWRILGVWLLLIVGVLGGGIALGGQTQESFVIPGTESQDALDRLEAVFPSVAGASATAVVVAPAGASIDDEKAGIENLVTTIGNVEGVDSALSPFSEYAGDAISNDGNMAIIRVQLVGSSAEVSEQTIADLKATAGVAQGDGLRVEFGGQVFQDNTVGITVTEVFGVLFAGVVLFITFGSLLAAGMPLISALIGVGIVMGAIISLSAFTTVSSSAPLLALMIGLAVGIDYALFILSRHRTQLARGEDPEESAAMSVGTAGSAVVFAGITVIIALLGLLVVGIPFLSVMGVGAAVAVLIAIGVATTLLPAFLGLAKGRLAPKTGSRSWKRANAEPGQQKTMGMRWVKGVMKHPILATIAVIGILGTLAIPALSLDLNLPDGGSEPAGSTQREAYDLVSDGFGAGYNGPLIVAVDITQTTDILGDLGSIADDLRTLPDVAFVSQGIPDEGLDTAILQVTPSSAPDAVETKELVEAIRELGPIIESQYDTPIFVTGATAIGIDISNRLTNALVPFGLIVVGLSIILLIAVFRSVLVPIKAALGFLLSVVASFGIVVAIFQWGWFSELLHVENPGPILSFMPIILMAVLFGLAMDYEVFLVSGMREEYVKTGDARHSVSTGFANGARVVTAAALIMFFVFFAFVPEGSGTIKGIALGLAVGIALDAFLVRMTLVPALMTLFGNAAWWMPRWLGRVLPMLDIEGEQLREHKHSLDWAARTTAVLSADNLVVGSADDSVGPFTISVAEGSVVTASGDAMDRRRLAATLAGRLEPLSGQAQVGGHPLPSEAAAVRAIVALADIGGSQSSESGVTVGELLDERLELTQPWYRMFTITRQSQRWLDRMNAVLGEGRREVQRDSTLVGLPQLERAVALATVAIAERPTVVMLDQLDAFADPRDEAAFVAAVCSLASATTVIVIGTPPASRLGRTASFANATGGRKHVDIDLSEPLDLPESRHLSTEGVVR</sequence>
<dbReference type="RefSeq" id="WP_097059635.1">
    <property type="nucleotide sequence ID" value="NZ_BMLC01000002.1"/>
</dbReference>
<dbReference type="InterPro" id="IPR027417">
    <property type="entry name" value="P-loop_NTPase"/>
</dbReference>
<dbReference type="EMBL" id="OCST01000001">
    <property type="protein sequence ID" value="SOE53164.1"/>
    <property type="molecule type" value="Genomic_DNA"/>
</dbReference>
<evidence type="ECO:0000256" key="2">
    <source>
        <dbReference type="ARBA" id="ARBA00022475"/>
    </source>
</evidence>
<accession>A0A2C8YRD5</accession>
<keyword evidence="3" id="KW-0812">Transmembrane</keyword>
<keyword evidence="4" id="KW-1133">Transmembrane helix</keyword>
<dbReference type="Gene3D" id="3.40.50.300">
    <property type="entry name" value="P-loop containing nucleotide triphosphate hydrolases"/>
    <property type="match status" value="1"/>
</dbReference>
<protein>
    <submittedName>
        <fullName evidence="7">Putative drug exporter of the RND superfamily</fullName>
    </submittedName>
</protein>
<feature type="domain" description="SSD" evidence="6">
    <location>
        <begin position="203"/>
        <end position="328"/>
    </location>
</feature>
<dbReference type="GO" id="GO:0005886">
    <property type="term" value="C:plasma membrane"/>
    <property type="evidence" value="ECO:0007669"/>
    <property type="project" value="UniProtKB-SubCell"/>
</dbReference>
<dbReference type="Gene3D" id="1.20.1640.10">
    <property type="entry name" value="Multidrug efflux transporter AcrB transmembrane domain"/>
    <property type="match status" value="2"/>
</dbReference>
<evidence type="ECO:0000256" key="1">
    <source>
        <dbReference type="ARBA" id="ARBA00004651"/>
    </source>
</evidence>
<comment type="subcellular location">
    <subcellularLocation>
        <location evidence="1">Cell membrane</location>
        <topology evidence="1">Multi-pass membrane protein</topology>
    </subcellularLocation>
</comment>
<keyword evidence="5" id="KW-0472">Membrane</keyword>
<name>A0A2C8YRD5_9MICO</name>